<dbReference type="CDD" id="cd00082">
    <property type="entry name" value="HisKA"/>
    <property type="match status" value="1"/>
</dbReference>
<dbReference type="AlphaFoldDB" id="A0A0J1FRY1"/>
<dbReference type="InterPro" id="IPR036890">
    <property type="entry name" value="HATPase_C_sf"/>
</dbReference>
<name>A0A0J1FRY1_9FIRM</name>
<evidence type="ECO:0000256" key="3">
    <source>
        <dbReference type="ARBA" id="ARBA00022553"/>
    </source>
</evidence>
<dbReference type="InterPro" id="IPR005467">
    <property type="entry name" value="His_kinase_dom"/>
</dbReference>
<dbReference type="Pfam" id="PF02518">
    <property type="entry name" value="HATPase_c"/>
    <property type="match status" value="1"/>
</dbReference>
<dbReference type="InterPro" id="IPR036097">
    <property type="entry name" value="HisK_dim/P_sf"/>
</dbReference>
<dbReference type="PATRIC" id="fig|476652.3.peg.1693"/>
<feature type="domain" description="Histidine kinase" evidence="10">
    <location>
        <begin position="264"/>
        <end position="466"/>
    </location>
</feature>
<feature type="transmembrane region" description="Helical" evidence="9">
    <location>
        <begin position="40"/>
        <end position="60"/>
    </location>
</feature>
<keyword evidence="5" id="KW-0547">Nucleotide-binding</keyword>
<protein>
    <recommendedName>
        <fullName evidence="2">histidine kinase</fullName>
        <ecNumber evidence="2">2.7.13.3</ecNumber>
    </recommendedName>
</protein>
<dbReference type="SUPFAM" id="SSF55874">
    <property type="entry name" value="ATPase domain of HSP90 chaperone/DNA topoisomerase II/histidine kinase"/>
    <property type="match status" value="1"/>
</dbReference>
<evidence type="ECO:0000256" key="5">
    <source>
        <dbReference type="ARBA" id="ARBA00022741"/>
    </source>
</evidence>
<reference evidence="11 12" key="1">
    <citation type="submission" date="2015-06" db="EMBL/GenBank/DDBJ databases">
        <title>Draft genome of the moderately acidophilic sulfate reducer Candidatus Desulfosporosinus acididurans strain M1.</title>
        <authorList>
            <person name="Poehlein A."/>
            <person name="Petzsch P."/>
            <person name="Johnson B.D."/>
            <person name="Schloemann M."/>
            <person name="Daniel R."/>
            <person name="Muehling M."/>
        </authorList>
    </citation>
    <scope>NUCLEOTIDE SEQUENCE [LARGE SCALE GENOMIC DNA]</scope>
    <source>
        <strain evidence="11 12">M1</strain>
    </source>
</reference>
<keyword evidence="8" id="KW-0902">Two-component regulatory system</keyword>
<dbReference type="InterPro" id="IPR003661">
    <property type="entry name" value="HisK_dim/P_dom"/>
</dbReference>
<feature type="transmembrane region" description="Helical" evidence="9">
    <location>
        <begin position="104"/>
        <end position="124"/>
    </location>
</feature>
<dbReference type="Pfam" id="PF00512">
    <property type="entry name" value="HisKA"/>
    <property type="match status" value="1"/>
</dbReference>
<evidence type="ECO:0000256" key="8">
    <source>
        <dbReference type="ARBA" id="ARBA00023012"/>
    </source>
</evidence>
<keyword evidence="4 11" id="KW-0808">Transferase</keyword>
<evidence type="ECO:0000256" key="1">
    <source>
        <dbReference type="ARBA" id="ARBA00000085"/>
    </source>
</evidence>
<gene>
    <name evidence="11" type="primary">kinA_5</name>
    <name evidence="11" type="ORF">DEAC_c16380</name>
</gene>
<dbReference type="Gene3D" id="1.10.287.130">
    <property type="match status" value="1"/>
</dbReference>
<comment type="caution">
    <text evidence="11">The sequence shown here is derived from an EMBL/GenBank/DDBJ whole genome shotgun (WGS) entry which is preliminary data.</text>
</comment>
<keyword evidence="12" id="KW-1185">Reference proteome</keyword>
<dbReference type="SMART" id="SM00387">
    <property type="entry name" value="HATPase_c"/>
    <property type="match status" value="1"/>
</dbReference>
<evidence type="ECO:0000256" key="9">
    <source>
        <dbReference type="SAM" id="Phobius"/>
    </source>
</evidence>
<keyword evidence="9" id="KW-0472">Membrane</keyword>
<dbReference type="GO" id="GO:0000155">
    <property type="term" value="F:phosphorelay sensor kinase activity"/>
    <property type="evidence" value="ECO:0007669"/>
    <property type="project" value="InterPro"/>
</dbReference>
<accession>A0A0J1FRY1</accession>
<evidence type="ECO:0000313" key="11">
    <source>
        <dbReference type="EMBL" id="KLU66239.1"/>
    </source>
</evidence>
<keyword evidence="6 11" id="KW-0418">Kinase</keyword>
<evidence type="ECO:0000256" key="2">
    <source>
        <dbReference type="ARBA" id="ARBA00012438"/>
    </source>
</evidence>
<dbReference type="SUPFAM" id="SSF47384">
    <property type="entry name" value="Homodimeric domain of signal transducing histidine kinase"/>
    <property type="match status" value="1"/>
</dbReference>
<dbReference type="InterPro" id="IPR003594">
    <property type="entry name" value="HATPase_dom"/>
</dbReference>
<comment type="catalytic activity">
    <reaction evidence="1">
        <text>ATP + protein L-histidine = ADP + protein N-phospho-L-histidine.</text>
        <dbReference type="EC" id="2.7.13.3"/>
    </reaction>
</comment>
<dbReference type="PANTHER" id="PTHR43065">
    <property type="entry name" value="SENSOR HISTIDINE KINASE"/>
    <property type="match status" value="1"/>
</dbReference>
<organism evidence="11 12">
    <name type="scientific">Desulfosporosinus acididurans</name>
    <dbReference type="NCBI Taxonomy" id="476652"/>
    <lineage>
        <taxon>Bacteria</taxon>
        <taxon>Bacillati</taxon>
        <taxon>Bacillota</taxon>
        <taxon>Clostridia</taxon>
        <taxon>Eubacteriales</taxon>
        <taxon>Desulfitobacteriaceae</taxon>
        <taxon>Desulfosporosinus</taxon>
    </lineage>
</organism>
<keyword evidence="7" id="KW-0067">ATP-binding</keyword>
<dbReference type="SMART" id="SM00388">
    <property type="entry name" value="HisKA"/>
    <property type="match status" value="1"/>
</dbReference>
<keyword evidence="9" id="KW-0812">Transmembrane</keyword>
<dbReference type="EMBL" id="LDZY01000005">
    <property type="protein sequence ID" value="KLU66239.1"/>
    <property type="molecule type" value="Genomic_DNA"/>
</dbReference>
<dbReference type="Gene3D" id="3.30.565.10">
    <property type="entry name" value="Histidine kinase-like ATPase, C-terminal domain"/>
    <property type="match status" value="1"/>
</dbReference>
<keyword evidence="3" id="KW-0597">Phosphoprotein</keyword>
<evidence type="ECO:0000313" key="12">
    <source>
        <dbReference type="Proteomes" id="UP000036356"/>
    </source>
</evidence>
<feature type="transmembrane region" description="Helical" evidence="9">
    <location>
        <begin position="72"/>
        <end position="92"/>
    </location>
</feature>
<proteinExistence type="predicted"/>
<evidence type="ECO:0000256" key="7">
    <source>
        <dbReference type="ARBA" id="ARBA00022840"/>
    </source>
</evidence>
<dbReference type="STRING" id="476652.DEAC_c16380"/>
<feature type="transmembrane region" description="Helical" evidence="9">
    <location>
        <begin position="136"/>
        <end position="152"/>
    </location>
</feature>
<dbReference type="RefSeq" id="WP_047809533.1">
    <property type="nucleotide sequence ID" value="NZ_LDZY01000005.1"/>
</dbReference>
<dbReference type="GO" id="GO:0005524">
    <property type="term" value="F:ATP binding"/>
    <property type="evidence" value="ECO:0007669"/>
    <property type="project" value="UniProtKB-KW"/>
</dbReference>
<dbReference type="InterPro" id="IPR004358">
    <property type="entry name" value="Sig_transdc_His_kin-like_C"/>
</dbReference>
<dbReference type="Proteomes" id="UP000036356">
    <property type="component" value="Unassembled WGS sequence"/>
</dbReference>
<evidence type="ECO:0000256" key="6">
    <source>
        <dbReference type="ARBA" id="ARBA00022777"/>
    </source>
</evidence>
<dbReference type="PRINTS" id="PR00344">
    <property type="entry name" value="BCTRLSENSOR"/>
</dbReference>
<evidence type="ECO:0000259" key="10">
    <source>
        <dbReference type="PROSITE" id="PS50109"/>
    </source>
</evidence>
<feature type="transmembrane region" description="Helical" evidence="9">
    <location>
        <begin position="158"/>
        <end position="174"/>
    </location>
</feature>
<sequence length="466" mass="53542">MEKRELQRNGVFKLQTINEHYKDSIEREVTYNNYNRIGKLSLILFLGSFVLVLIDRINWAKGLWIITNGYRYLFFAHVVFGLVSLFYFLVFYKIKIRFPNEVTYFHEFYGVSFAFIMLSLTAVISGFIDQQIHGEITVYILGCLTIAVMFNYNLKVTSSLYGLSWVMVMAFLTISQKDLNIRQGNYINASSIIIIAFFLATTLYKFKRCELIHNYYLETLVAERTKELQTANELLSQEITERKRAEVEMVRMDRLNLIGQMAASISHEVRNPMTTVKGFLQLLKSKQELKDQEYFDLMIEELDRANSILSEFLSISKTKSKTLERCNINDIVNYTLPLIQADAQYNDKLLILELNNVPYLQLDAQEIRQLLLNLVRNGFEAMESGGQLKIITYSANDEVVLAVTDEGKGIEQSVLEKLGTPFFTTKEQGTGLGLAVCHGIVSRNNGRISVETSPKGTTFYVYFKSS</sequence>
<dbReference type="PANTHER" id="PTHR43065:SF46">
    <property type="entry name" value="C4-DICARBOXYLATE TRANSPORT SENSOR PROTEIN DCTB"/>
    <property type="match status" value="1"/>
</dbReference>
<dbReference type="PROSITE" id="PS50109">
    <property type="entry name" value="HIS_KIN"/>
    <property type="match status" value="1"/>
</dbReference>
<feature type="transmembrane region" description="Helical" evidence="9">
    <location>
        <begin position="186"/>
        <end position="204"/>
    </location>
</feature>
<keyword evidence="9" id="KW-1133">Transmembrane helix</keyword>
<dbReference type="EC" id="2.7.13.3" evidence="2"/>
<evidence type="ECO:0000256" key="4">
    <source>
        <dbReference type="ARBA" id="ARBA00022679"/>
    </source>
</evidence>